<feature type="transmembrane region" description="Helical" evidence="8">
    <location>
        <begin position="174"/>
        <end position="193"/>
    </location>
</feature>
<evidence type="ECO:0000256" key="2">
    <source>
        <dbReference type="ARBA" id="ARBA00009142"/>
    </source>
</evidence>
<feature type="transmembrane region" description="Helical" evidence="8">
    <location>
        <begin position="137"/>
        <end position="154"/>
    </location>
</feature>
<protein>
    <recommendedName>
        <fullName evidence="8">Probable membrane transporter protein</fullName>
    </recommendedName>
</protein>
<keyword evidence="4 8" id="KW-1003">Cell membrane</keyword>
<evidence type="ECO:0000256" key="5">
    <source>
        <dbReference type="ARBA" id="ARBA00022692"/>
    </source>
</evidence>
<evidence type="ECO:0000313" key="10">
    <source>
        <dbReference type="Proteomes" id="UP000249364"/>
    </source>
</evidence>
<feature type="transmembrane region" description="Helical" evidence="8">
    <location>
        <begin position="80"/>
        <end position="100"/>
    </location>
</feature>
<dbReference type="InterPro" id="IPR052017">
    <property type="entry name" value="TSUP"/>
</dbReference>
<evidence type="ECO:0000313" key="9">
    <source>
        <dbReference type="EMBL" id="PZX46299.1"/>
    </source>
</evidence>
<feature type="transmembrane region" description="Helical" evidence="8">
    <location>
        <begin position="233"/>
        <end position="251"/>
    </location>
</feature>
<feature type="transmembrane region" description="Helical" evidence="8">
    <location>
        <begin position="54"/>
        <end position="73"/>
    </location>
</feature>
<keyword evidence="7 8" id="KW-0472">Membrane</keyword>
<dbReference type="AlphaFoldDB" id="A0A2W7QX90"/>
<proteinExistence type="inferred from homology"/>
<dbReference type="EMBL" id="QKZQ01000004">
    <property type="protein sequence ID" value="PZX46299.1"/>
    <property type="molecule type" value="Genomic_DNA"/>
</dbReference>
<evidence type="ECO:0000256" key="8">
    <source>
        <dbReference type="RuleBase" id="RU363041"/>
    </source>
</evidence>
<dbReference type="Pfam" id="PF01925">
    <property type="entry name" value="TauE"/>
    <property type="match status" value="1"/>
</dbReference>
<feature type="transmembrane region" description="Helical" evidence="8">
    <location>
        <begin position="205"/>
        <end position="227"/>
    </location>
</feature>
<comment type="caution">
    <text evidence="9">The sequence shown here is derived from an EMBL/GenBank/DDBJ whole genome shotgun (WGS) entry which is preliminary data.</text>
</comment>
<evidence type="ECO:0000256" key="4">
    <source>
        <dbReference type="ARBA" id="ARBA00022475"/>
    </source>
</evidence>
<comment type="similarity">
    <text evidence="2 8">Belongs to the 4-toluene sulfonate uptake permease (TSUP) (TC 2.A.102) family.</text>
</comment>
<feature type="transmembrane region" description="Helical" evidence="8">
    <location>
        <begin position="16"/>
        <end position="48"/>
    </location>
</feature>
<gene>
    <name evidence="9" type="ORF">LY56_01272</name>
</gene>
<keyword evidence="10" id="KW-1185">Reference proteome</keyword>
<dbReference type="OrthoDB" id="7028171at2"/>
<dbReference type="InterPro" id="IPR002781">
    <property type="entry name" value="TM_pro_TauE-like"/>
</dbReference>
<evidence type="ECO:0000256" key="7">
    <source>
        <dbReference type="ARBA" id="ARBA00023136"/>
    </source>
</evidence>
<dbReference type="STRING" id="121821.GCA_001870675_01812"/>
<dbReference type="GO" id="GO:0005886">
    <property type="term" value="C:plasma membrane"/>
    <property type="evidence" value="ECO:0007669"/>
    <property type="project" value="UniProtKB-SubCell"/>
</dbReference>
<reference evidence="9 10" key="1">
    <citation type="submission" date="2018-06" db="EMBL/GenBank/DDBJ databases">
        <title>Genomic Encyclopedia of Archaeal and Bacterial Type Strains, Phase II (KMG-II): from individual species to whole genera.</title>
        <authorList>
            <person name="Goeker M."/>
        </authorList>
    </citation>
    <scope>NUCLEOTIDE SEQUENCE [LARGE SCALE GENOMIC DNA]</scope>
    <source>
        <strain evidence="9 10">DSM 13087</strain>
    </source>
</reference>
<dbReference type="PANTHER" id="PTHR30269:SF37">
    <property type="entry name" value="MEMBRANE TRANSPORTER PROTEIN"/>
    <property type="match status" value="1"/>
</dbReference>
<keyword evidence="3" id="KW-0813">Transport</keyword>
<evidence type="ECO:0000256" key="6">
    <source>
        <dbReference type="ARBA" id="ARBA00022989"/>
    </source>
</evidence>
<organism evidence="9 10">
    <name type="scientific">Roseinatronobacter thiooxidans</name>
    <dbReference type="NCBI Taxonomy" id="121821"/>
    <lineage>
        <taxon>Bacteria</taxon>
        <taxon>Pseudomonadati</taxon>
        <taxon>Pseudomonadota</taxon>
        <taxon>Alphaproteobacteria</taxon>
        <taxon>Rhodobacterales</taxon>
        <taxon>Paracoccaceae</taxon>
        <taxon>Roseinatronobacter</taxon>
    </lineage>
</organism>
<comment type="subcellular location">
    <subcellularLocation>
        <location evidence="1 8">Cell membrane</location>
        <topology evidence="1 8">Multi-pass membrane protein</topology>
    </subcellularLocation>
</comment>
<dbReference type="RefSeq" id="WP_071468537.1">
    <property type="nucleotide sequence ID" value="NZ_MEHT01000007.1"/>
</dbReference>
<keyword evidence="5 8" id="KW-0812">Transmembrane</keyword>
<accession>A0A2W7QX90</accession>
<evidence type="ECO:0000256" key="1">
    <source>
        <dbReference type="ARBA" id="ARBA00004651"/>
    </source>
</evidence>
<feature type="transmembrane region" description="Helical" evidence="8">
    <location>
        <begin position="106"/>
        <end position="125"/>
    </location>
</feature>
<evidence type="ECO:0000256" key="3">
    <source>
        <dbReference type="ARBA" id="ARBA00022448"/>
    </source>
</evidence>
<sequence>MQLIASFTFFQDTQTLLVAILAVFLVGLSKGGLGGAFALMGVPILALVMPPMQAAALLLPILLMMDAISVWTWRGWFDRATLWHLLPAAFVGIAVGALTAAITSEAFVRLIVGLLALGFVMRMTVMRAGALPRGQRWVSGSFWGAFAGFTSFVAHAGGPPFQVYALPLRLDPRLFTGTSVIFFAVVNLVKVAPYAALGHFDTKTLLSAAVMLPLAAVSTVLGAKVIQRINAQVFYPFMYITLTLVGGKLVWDGVSGFWL</sequence>
<dbReference type="PANTHER" id="PTHR30269">
    <property type="entry name" value="TRANSMEMBRANE PROTEIN YFCA"/>
    <property type="match status" value="1"/>
</dbReference>
<dbReference type="Proteomes" id="UP000249364">
    <property type="component" value="Unassembled WGS sequence"/>
</dbReference>
<name>A0A2W7QX90_9RHOB</name>
<keyword evidence="6 8" id="KW-1133">Transmembrane helix</keyword>